<keyword evidence="5" id="KW-0804">Transcription</keyword>
<dbReference type="Proteomes" id="UP000309340">
    <property type="component" value="Unassembled WGS sequence"/>
</dbReference>
<comment type="catalytic activity">
    <reaction evidence="1">
        <text>S-ubiquitinyl-[E2 ubiquitin-conjugating enzyme]-L-cysteine + [acceptor protein]-L-lysine = [E2 ubiquitin-conjugating enzyme]-L-cysteine + N(6)-ubiquitinyl-[acceptor protein]-L-lysine.</text>
        <dbReference type="EC" id="2.3.2.27"/>
    </reaction>
</comment>
<evidence type="ECO:0000259" key="8">
    <source>
        <dbReference type="PROSITE" id="PS50089"/>
    </source>
</evidence>
<keyword evidence="6" id="KW-0479">Metal-binding</keyword>
<dbReference type="InterPro" id="IPR036291">
    <property type="entry name" value="NAD(P)-bd_dom_sf"/>
</dbReference>
<feature type="domain" description="RING-type" evidence="8">
    <location>
        <begin position="41"/>
        <end position="81"/>
    </location>
</feature>
<evidence type="ECO:0000256" key="7">
    <source>
        <dbReference type="SAM" id="MobiDB-lite"/>
    </source>
</evidence>
<dbReference type="PANTHER" id="PTHR46077:SF1">
    <property type="entry name" value="TOP1 BINDING ARGININE_SERINE RICH PROTEIN, E3 UBIQUITIN LIGASE"/>
    <property type="match status" value="1"/>
</dbReference>
<dbReference type="SMART" id="SM00184">
    <property type="entry name" value="RING"/>
    <property type="match status" value="1"/>
</dbReference>
<dbReference type="GO" id="GO:0008270">
    <property type="term" value="F:zinc ion binding"/>
    <property type="evidence" value="ECO:0007669"/>
    <property type="project" value="UniProtKB-KW"/>
</dbReference>
<dbReference type="Gene3D" id="3.40.50.720">
    <property type="entry name" value="NAD(P)-binding Rossmann-like Domain"/>
    <property type="match status" value="1"/>
</dbReference>
<keyword evidence="4" id="KW-0805">Transcription regulation</keyword>
<protein>
    <recommendedName>
        <fullName evidence="2">RING-type E3 ubiquitin transferase</fullName>
        <ecNumber evidence="2">2.3.2.27</ecNumber>
    </recommendedName>
</protein>
<dbReference type="OrthoDB" id="21204at2759"/>
<keyword evidence="6" id="KW-0862">Zinc</keyword>
<dbReference type="EC" id="2.3.2.27" evidence="2"/>
<dbReference type="AlphaFoldDB" id="A0A4U0XPS2"/>
<evidence type="ECO:0000256" key="4">
    <source>
        <dbReference type="ARBA" id="ARBA00023015"/>
    </source>
</evidence>
<dbReference type="PANTHER" id="PTHR46077">
    <property type="entry name" value="E3 UBIQUITIN-PROTEIN LIGASE TOPORS"/>
    <property type="match status" value="1"/>
</dbReference>
<proteinExistence type="predicted"/>
<name>A0A4U0XPS2_9PEZI</name>
<dbReference type="Gene3D" id="3.30.40.10">
    <property type="entry name" value="Zinc/RING finger domain, C3HC4 (zinc finger)"/>
    <property type="match status" value="1"/>
</dbReference>
<dbReference type="STRING" id="329884.A0A4U0XPS2"/>
<evidence type="ECO:0000313" key="9">
    <source>
        <dbReference type="EMBL" id="TKA78386.1"/>
    </source>
</evidence>
<dbReference type="EMBL" id="NAJQ01000114">
    <property type="protein sequence ID" value="TKA78386.1"/>
    <property type="molecule type" value="Genomic_DNA"/>
</dbReference>
<comment type="caution">
    <text evidence="9">The sequence shown here is derived from an EMBL/GenBank/DDBJ whole genome shotgun (WGS) entry which is preliminary data.</text>
</comment>
<feature type="region of interest" description="Disordered" evidence="7">
    <location>
        <begin position="104"/>
        <end position="142"/>
    </location>
</feature>
<evidence type="ECO:0000256" key="3">
    <source>
        <dbReference type="ARBA" id="ARBA00022679"/>
    </source>
</evidence>
<keyword evidence="6" id="KW-0863">Zinc-finger</keyword>
<accession>A0A4U0XPS2</accession>
<dbReference type="SUPFAM" id="SSF51735">
    <property type="entry name" value="NAD(P)-binding Rossmann-fold domains"/>
    <property type="match status" value="1"/>
</dbReference>
<dbReference type="PROSITE" id="PS50089">
    <property type="entry name" value="ZF_RING_2"/>
    <property type="match status" value="1"/>
</dbReference>
<gene>
    <name evidence="9" type="ORF">B0A55_04718</name>
</gene>
<dbReference type="Pfam" id="PF13639">
    <property type="entry name" value="zf-RING_2"/>
    <property type="match status" value="1"/>
</dbReference>
<evidence type="ECO:0000256" key="6">
    <source>
        <dbReference type="PROSITE-ProRule" id="PRU00175"/>
    </source>
</evidence>
<dbReference type="InterPro" id="IPR013083">
    <property type="entry name" value="Znf_RING/FYVE/PHD"/>
</dbReference>
<evidence type="ECO:0000313" key="10">
    <source>
        <dbReference type="Proteomes" id="UP000309340"/>
    </source>
</evidence>
<keyword evidence="10" id="KW-1185">Reference proteome</keyword>
<evidence type="ECO:0000256" key="1">
    <source>
        <dbReference type="ARBA" id="ARBA00000900"/>
    </source>
</evidence>
<dbReference type="GO" id="GO:0061630">
    <property type="term" value="F:ubiquitin protein ligase activity"/>
    <property type="evidence" value="ECO:0007669"/>
    <property type="project" value="UniProtKB-EC"/>
</dbReference>
<sequence length="526" mass="59215">MDGGTGTDNNAQLVTDDFKIKGAATRTVSKGKARDAAPDTCTICLEHITERAVAVPCNHLNFDFPCLISWLQERATCPLCKAPVTEVQYDWRNAEDYKTYHVPPKENTATAAARDNQGRRQRPTRRFDGLRAPYNDDGPDMAVEDPVLQRRRRVYRDRTYSLHVGTNSISHHRDFSYQAFAASADLQSQARTFLRRELKVFSFLDATRTRRGGNTREFLTEYVIAVLKVNELKGAGGHAEDLVTEFLRRENARLLLHELEAWLRSPFSRLEAWDEQVQYQHSPREDKAGSVIALEPKEGSTVTGHQLAHFPTFADLPNRLTLSPANDIRHLPPPDVLANLTSPVQASTFSKVLAHTVVTDWIHAHPDTHFEVVRVLPGYVKGANDLIGPDDIESIFISSSEGVLDTALGRIKDEPKPDRHVCLDDVARAHVVALDGKVVRVWHLLTAVANRGIGWTYDDFVDVIERMFPKEIKAGILSPKKGQADWKMGFDVEDTYRALGYEFAGREEIVKNVIEQYLQLKGQAMQ</sequence>
<dbReference type="GO" id="GO:0000209">
    <property type="term" value="P:protein polyubiquitination"/>
    <property type="evidence" value="ECO:0007669"/>
    <property type="project" value="TreeGrafter"/>
</dbReference>
<organism evidence="9 10">
    <name type="scientific">Friedmanniomyces simplex</name>
    <dbReference type="NCBI Taxonomy" id="329884"/>
    <lineage>
        <taxon>Eukaryota</taxon>
        <taxon>Fungi</taxon>
        <taxon>Dikarya</taxon>
        <taxon>Ascomycota</taxon>
        <taxon>Pezizomycotina</taxon>
        <taxon>Dothideomycetes</taxon>
        <taxon>Dothideomycetidae</taxon>
        <taxon>Mycosphaerellales</taxon>
        <taxon>Teratosphaeriaceae</taxon>
        <taxon>Friedmanniomyces</taxon>
    </lineage>
</organism>
<evidence type="ECO:0000256" key="2">
    <source>
        <dbReference type="ARBA" id="ARBA00012483"/>
    </source>
</evidence>
<dbReference type="GO" id="GO:0006513">
    <property type="term" value="P:protein monoubiquitination"/>
    <property type="evidence" value="ECO:0007669"/>
    <property type="project" value="TreeGrafter"/>
</dbReference>
<reference evidence="9 10" key="1">
    <citation type="submission" date="2017-03" db="EMBL/GenBank/DDBJ databases">
        <title>Genomes of endolithic fungi from Antarctica.</title>
        <authorList>
            <person name="Coleine C."/>
            <person name="Masonjones S."/>
            <person name="Stajich J.E."/>
        </authorList>
    </citation>
    <scope>NUCLEOTIDE SEQUENCE [LARGE SCALE GENOMIC DNA]</scope>
    <source>
        <strain evidence="9 10">CCFEE 5184</strain>
    </source>
</reference>
<dbReference type="SUPFAM" id="SSF57850">
    <property type="entry name" value="RING/U-box"/>
    <property type="match status" value="1"/>
</dbReference>
<evidence type="ECO:0000256" key="5">
    <source>
        <dbReference type="ARBA" id="ARBA00023163"/>
    </source>
</evidence>
<dbReference type="InterPro" id="IPR001841">
    <property type="entry name" value="Znf_RING"/>
</dbReference>
<keyword evidence="3" id="KW-0808">Transferase</keyword>